<organism evidence="3 4">
    <name type="scientific">Flammeovirga pectinis</name>
    <dbReference type="NCBI Taxonomy" id="2494373"/>
    <lineage>
        <taxon>Bacteria</taxon>
        <taxon>Pseudomonadati</taxon>
        <taxon>Bacteroidota</taxon>
        <taxon>Cytophagia</taxon>
        <taxon>Cytophagales</taxon>
        <taxon>Flammeovirgaceae</taxon>
        <taxon>Flammeovirga</taxon>
    </lineage>
</organism>
<dbReference type="InterPro" id="IPR038765">
    <property type="entry name" value="Papain-like_cys_pep_sf"/>
</dbReference>
<gene>
    <name evidence="3" type="ORF">EI427_04320</name>
</gene>
<keyword evidence="1" id="KW-0732">Signal</keyword>
<name>A0A3Q9FJF4_9BACT</name>
<reference evidence="3 4" key="1">
    <citation type="submission" date="2018-12" db="EMBL/GenBank/DDBJ databases">
        <title>Flammeovirga pectinis sp. nov., isolated from the gut of the Korean scallop, Patinopecten yessoensis.</title>
        <authorList>
            <person name="Bae J.-W."/>
            <person name="Jeong Y.-S."/>
            <person name="Kang W."/>
        </authorList>
    </citation>
    <scope>NUCLEOTIDE SEQUENCE [LARGE SCALE GENOMIC DNA]</scope>
    <source>
        <strain evidence="3 4">L12M1</strain>
    </source>
</reference>
<dbReference type="InterPro" id="IPR024618">
    <property type="entry name" value="DUF3857"/>
</dbReference>
<evidence type="ECO:0000313" key="3">
    <source>
        <dbReference type="EMBL" id="AZQ61478.1"/>
    </source>
</evidence>
<dbReference type="Gene3D" id="2.60.120.1130">
    <property type="match status" value="1"/>
</dbReference>
<dbReference type="Pfam" id="PF12969">
    <property type="entry name" value="DUF3857"/>
    <property type="match status" value="1"/>
</dbReference>
<accession>A0A3Q9FJF4</accession>
<dbReference type="KEGG" id="fll:EI427_04320"/>
<feature type="domain" description="DUF3857" evidence="2">
    <location>
        <begin position="43"/>
        <end position="173"/>
    </location>
</feature>
<protein>
    <submittedName>
        <fullName evidence="3">DUF3857 domain-containing protein</fullName>
    </submittedName>
</protein>
<dbReference type="AlphaFoldDB" id="A0A3Q9FJF4"/>
<dbReference type="SUPFAM" id="SSF54001">
    <property type="entry name" value="Cysteine proteinases"/>
    <property type="match status" value="1"/>
</dbReference>
<evidence type="ECO:0000259" key="2">
    <source>
        <dbReference type="Pfam" id="PF12969"/>
    </source>
</evidence>
<evidence type="ECO:0000256" key="1">
    <source>
        <dbReference type="SAM" id="SignalP"/>
    </source>
</evidence>
<proteinExistence type="predicted"/>
<dbReference type="RefSeq" id="WP_126612000.1">
    <property type="nucleotide sequence ID" value="NZ_CP034562.1"/>
</dbReference>
<keyword evidence="4" id="KW-1185">Reference proteome</keyword>
<feature type="chain" id="PRO_5018687833" evidence="1">
    <location>
        <begin position="25"/>
        <end position="626"/>
    </location>
</feature>
<evidence type="ECO:0000313" key="4">
    <source>
        <dbReference type="Proteomes" id="UP000267268"/>
    </source>
</evidence>
<dbReference type="OrthoDB" id="8595007at2"/>
<dbReference type="EMBL" id="CP034562">
    <property type="protein sequence ID" value="AZQ61478.1"/>
    <property type="molecule type" value="Genomic_DNA"/>
</dbReference>
<sequence length="626" mass="72942">MTININNFLQLIWCFLLFSTASFADNAVVQKYNKHIEIHKNKKIETVNVVLKINAVDADHYGDIAIHFNSLEKLSILEAYVLDANGNKVRTIKKDDISEISSISNGVFYEDSKQKKFKLSWYTYPYAIHYKYKKVSSEFITIANWVPFLYTGIKTLDASLEVDFPKDYEVSIITPEIYDLEESGETARIYKKWHLKNNIKYNIKSQRFSKPIFDIIKPVNIVPTYFKYGVSGSNTSWKAFGDWIYTLNAGLYQLPLSEKQYIHNLVDTITDKKEKVRKLYHYLQDETRYINVSFDVGGFKSYPAEYVVKNKYGDCKALTTYMKALLDEISIPSFPTVVYAGDVPRSVNSSFPSQQFNHIILCVDIDSDTLFLENTSSISPFNSVSSFTQNRKALLLDNSKSHLIDLPPLTLADVEEIKTINISLNEQLENTIQSTLVMKGPEFDFLRYISSKKTEKNQKEYLREFYTINQKAEFENYTFLLENRDSTSIKLELKYTLKKSHRKIGDMFVFTPKPLYDFKIEKPSDRLHDVYIPTPVNKIEKITYKFAVLDDSKISVSKPISIKTKYGEYIENYMFNDKEVTLQRNFKLYSQSVPLKEYEEFYTFFNDVKTKTKQSSFILQQTKTIH</sequence>
<feature type="signal peptide" evidence="1">
    <location>
        <begin position="1"/>
        <end position="24"/>
    </location>
</feature>
<dbReference type="Gene3D" id="2.60.40.3140">
    <property type="match status" value="1"/>
</dbReference>
<dbReference type="Proteomes" id="UP000267268">
    <property type="component" value="Chromosome 1"/>
</dbReference>
<dbReference type="Gene3D" id="3.10.620.30">
    <property type="match status" value="1"/>
</dbReference>